<evidence type="ECO:0000313" key="3">
    <source>
        <dbReference type="EMBL" id="VFK62217.1"/>
    </source>
</evidence>
<gene>
    <name evidence="2" type="ORF">BECKTC1821D_GA0114238_108115</name>
    <name evidence="1" type="ORF">BECKTC1821E_GA0114239_10714</name>
    <name evidence="3" type="ORF">BECKTC1821F_GA0114240_107111</name>
</gene>
<reference evidence="3" key="1">
    <citation type="submission" date="2019-02" db="EMBL/GenBank/DDBJ databases">
        <authorList>
            <person name="Gruber-Vodicka R. H."/>
            <person name="Seah K. B. B."/>
        </authorList>
    </citation>
    <scope>NUCLEOTIDE SEQUENCE</scope>
    <source>
        <strain evidence="2">BECK_BZ123</strain>
        <strain evidence="1">BECK_BZ125</strain>
        <strain evidence="3">BECK_BZ126</strain>
    </source>
</reference>
<dbReference type="AlphaFoldDB" id="A0A451A855"/>
<accession>A0A451A855</accession>
<dbReference type="EMBL" id="CAADFW010000071">
    <property type="protein sequence ID" value="VFK62217.1"/>
    <property type="molecule type" value="Genomic_DNA"/>
</dbReference>
<name>A0A451A855_9GAMM</name>
<organism evidence="3">
    <name type="scientific">Candidatus Kentrum sp. TC</name>
    <dbReference type="NCBI Taxonomy" id="2126339"/>
    <lineage>
        <taxon>Bacteria</taxon>
        <taxon>Pseudomonadati</taxon>
        <taxon>Pseudomonadota</taxon>
        <taxon>Gammaproteobacteria</taxon>
        <taxon>Candidatus Kentrum</taxon>
    </lineage>
</organism>
<sequence>MVIYPILSAHPHVRHSRNQKSRVFENRLYHYDYKQLFRNPKNFFDIFCR</sequence>
<evidence type="ECO:0000313" key="1">
    <source>
        <dbReference type="EMBL" id="VFK46849.1"/>
    </source>
</evidence>
<dbReference type="EMBL" id="CAADFS010000081">
    <property type="protein sequence ID" value="VFK49577.1"/>
    <property type="molecule type" value="Genomic_DNA"/>
</dbReference>
<protein>
    <submittedName>
        <fullName evidence="3">Uncharacterized protein</fullName>
    </submittedName>
</protein>
<dbReference type="EMBL" id="CAADFT010000071">
    <property type="protein sequence ID" value="VFK46849.1"/>
    <property type="molecule type" value="Genomic_DNA"/>
</dbReference>
<evidence type="ECO:0000313" key="2">
    <source>
        <dbReference type="EMBL" id="VFK49577.1"/>
    </source>
</evidence>
<proteinExistence type="predicted"/>